<name>A0A8X6YPV1_9ARAC</name>
<evidence type="ECO:0000313" key="1">
    <source>
        <dbReference type="EMBL" id="GFY74773.1"/>
    </source>
</evidence>
<organism evidence="1 2">
    <name type="scientific">Trichonephila inaurata madagascariensis</name>
    <dbReference type="NCBI Taxonomy" id="2747483"/>
    <lineage>
        <taxon>Eukaryota</taxon>
        <taxon>Metazoa</taxon>
        <taxon>Ecdysozoa</taxon>
        <taxon>Arthropoda</taxon>
        <taxon>Chelicerata</taxon>
        <taxon>Arachnida</taxon>
        <taxon>Araneae</taxon>
        <taxon>Araneomorphae</taxon>
        <taxon>Entelegynae</taxon>
        <taxon>Araneoidea</taxon>
        <taxon>Nephilidae</taxon>
        <taxon>Trichonephila</taxon>
        <taxon>Trichonephila inaurata</taxon>
    </lineage>
</organism>
<dbReference type="AlphaFoldDB" id="A0A8X6YPV1"/>
<dbReference type="EMBL" id="BMAV01020948">
    <property type="protein sequence ID" value="GFY74773.1"/>
    <property type="molecule type" value="Genomic_DNA"/>
</dbReference>
<proteinExistence type="predicted"/>
<dbReference type="Proteomes" id="UP000886998">
    <property type="component" value="Unassembled WGS sequence"/>
</dbReference>
<keyword evidence="2" id="KW-1185">Reference proteome</keyword>
<sequence>MQCLQRPFSLLPLAANPCQNAWLHILILCGFHRFELLASTNKPEIPKRMRRRNGIVRSSERSHYRPQTFCSLENLFYSYNGVMKRPFRIIVSWVFR</sequence>
<reference evidence="1" key="1">
    <citation type="submission" date="2020-08" db="EMBL/GenBank/DDBJ databases">
        <title>Multicomponent nature underlies the extraordinary mechanical properties of spider dragline silk.</title>
        <authorList>
            <person name="Kono N."/>
            <person name="Nakamura H."/>
            <person name="Mori M."/>
            <person name="Yoshida Y."/>
            <person name="Ohtoshi R."/>
            <person name="Malay A.D."/>
            <person name="Moran D.A.P."/>
            <person name="Tomita M."/>
            <person name="Numata K."/>
            <person name="Arakawa K."/>
        </authorList>
    </citation>
    <scope>NUCLEOTIDE SEQUENCE</scope>
</reference>
<evidence type="ECO:0000313" key="2">
    <source>
        <dbReference type="Proteomes" id="UP000886998"/>
    </source>
</evidence>
<accession>A0A8X6YPV1</accession>
<protein>
    <submittedName>
        <fullName evidence="1">Uncharacterized protein</fullName>
    </submittedName>
</protein>
<comment type="caution">
    <text evidence="1">The sequence shown here is derived from an EMBL/GenBank/DDBJ whole genome shotgun (WGS) entry which is preliminary data.</text>
</comment>
<gene>
    <name evidence="1" type="ORF">TNIN_439071</name>
</gene>